<proteinExistence type="predicted"/>
<evidence type="ECO:0000313" key="3">
    <source>
        <dbReference type="Proteomes" id="UP000265520"/>
    </source>
</evidence>
<reference evidence="2 3" key="1">
    <citation type="journal article" date="2018" name="Front. Plant Sci.">
        <title>Red Clover (Trifolium pratense) and Zigzag Clover (T. medium) - A Picture of Genomic Similarities and Differences.</title>
        <authorList>
            <person name="Dluhosova J."/>
            <person name="Istvanek J."/>
            <person name="Nedelnik J."/>
            <person name="Repkova J."/>
        </authorList>
    </citation>
    <scope>NUCLEOTIDE SEQUENCE [LARGE SCALE GENOMIC DNA]</scope>
    <source>
        <strain evidence="3">cv. 10/8</strain>
        <tissue evidence="2">Leaf</tissue>
    </source>
</reference>
<organism evidence="2 3">
    <name type="scientific">Trifolium medium</name>
    <dbReference type="NCBI Taxonomy" id="97028"/>
    <lineage>
        <taxon>Eukaryota</taxon>
        <taxon>Viridiplantae</taxon>
        <taxon>Streptophyta</taxon>
        <taxon>Embryophyta</taxon>
        <taxon>Tracheophyta</taxon>
        <taxon>Spermatophyta</taxon>
        <taxon>Magnoliopsida</taxon>
        <taxon>eudicotyledons</taxon>
        <taxon>Gunneridae</taxon>
        <taxon>Pentapetalae</taxon>
        <taxon>rosids</taxon>
        <taxon>fabids</taxon>
        <taxon>Fabales</taxon>
        <taxon>Fabaceae</taxon>
        <taxon>Papilionoideae</taxon>
        <taxon>50 kb inversion clade</taxon>
        <taxon>NPAAA clade</taxon>
        <taxon>Hologalegina</taxon>
        <taxon>IRL clade</taxon>
        <taxon>Trifolieae</taxon>
        <taxon>Trifolium</taxon>
    </lineage>
</organism>
<evidence type="ECO:0000313" key="2">
    <source>
        <dbReference type="EMBL" id="MCI42788.1"/>
    </source>
</evidence>
<dbReference type="Proteomes" id="UP000265520">
    <property type="component" value="Unassembled WGS sequence"/>
</dbReference>
<protein>
    <submittedName>
        <fullName evidence="2">Uncharacterized protein</fullName>
    </submittedName>
</protein>
<feature type="non-terminal residue" evidence="2">
    <location>
        <position position="92"/>
    </location>
</feature>
<feature type="non-terminal residue" evidence="2">
    <location>
        <position position="1"/>
    </location>
</feature>
<accession>A0A392S1Q6</accession>
<name>A0A392S1Q6_9FABA</name>
<dbReference type="AlphaFoldDB" id="A0A392S1Q6"/>
<keyword evidence="3" id="KW-1185">Reference proteome</keyword>
<sequence>DPIEKGRFRFPGKQKDVMLVDHDPFPDTMLVNMFTPKFKLVLDTSSEEPQKASARNRLSKSKEPIHGYPDSPVAATLNSKGVNGACRPLRSL</sequence>
<feature type="region of interest" description="Disordered" evidence="1">
    <location>
        <begin position="45"/>
        <end position="76"/>
    </location>
</feature>
<comment type="caution">
    <text evidence="2">The sequence shown here is derived from an EMBL/GenBank/DDBJ whole genome shotgun (WGS) entry which is preliminary data.</text>
</comment>
<evidence type="ECO:0000256" key="1">
    <source>
        <dbReference type="SAM" id="MobiDB-lite"/>
    </source>
</evidence>
<dbReference type="EMBL" id="LXQA010309024">
    <property type="protein sequence ID" value="MCI42788.1"/>
    <property type="molecule type" value="Genomic_DNA"/>
</dbReference>